<feature type="compositionally biased region" description="Basic and acidic residues" evidence="10">
    <location>
        <begin position="371"/>
        <end position="395"/>
    </location>
</feature>
<dbReference type="InterPro" id="IPR005467">
    <property type="entry name" value="His_kinase_dom"/>
</dbReference>
<evidence type="ECO:0000256" key="9">
    <source>
        <dbReference type="PROSITE-ProRule" id="PRU00169"/>
    </source>
</evidence>
<dbReference type="Gene3D" id="1.10.287.130">
    <property type="match status" value="1"/>
</dbReference>
<evidence type="ECO:0000256" key="1">
    <source>
        <dbReference type="ARBA" id="ARBA00000085"/>
    </source>
</evidence>
<dbReference type="PRINTS" id="PR00344">
    <property type="entry name" value="BCTRLSENSOR"/>
</dbReference>
<comment type="catalytic activity">
    <reaction evidence="1">
        <text>ATP + protein L-histidine = ADP + protein N-phospho-L-histidine.</text>
        <dbReference type="EC" id="2.7.13.3"/>
    </reaction>
</comment>
<dbReference type="RefSeq" id="WP_145359640.1">
    <property type="nucleotide sequence ID" value="NZ_CP036265.1"/>
</dbReference>
<evidence type="ECO:0000256" key="4">
    <source>
        <dbReference type="ARBA" id="ARBA00022679"/>
    </source>
</evidence>
<evidence type="ECO:0000313" key="14">
    <source>
        <dbReference type="Proteomes" id="UP000318741"/>
    </source>
</evidence>
<dbReference type="Gene3D" id="3.40.50.2300">
    <property type="match status" value="1"/>
</dbReference>
<dbReference type="PANTHER" id="PTHR42878:SF7">
    <property type="entry name" value="SENSOR HISTIDINE KINASE GLRK"/>
    <property type="match status" value="1"/>
</dbReference>
<keyword evidence="4 13" id="KW-0808">Transferase</keyword>
<protein>
    <recommendedName>
        <fullName evidence="2">histidine kinase</fullName>
        <ecNumber evidence="2">2.7.13.3</ecNumber>
    </recommendedName>
</protein>
<dbReference type="SMART" id="SM00387">
    <property type="entry name" value="HATPase_c"/>
    <property type="match status" value="1"/>
</dbReference>
<dbReference type="GO" id="GO:0005524">
    <property type="term" value="F:ATP binding"/>
    <property type="evidence" value="ECO:0007669"/>
    <property type="project" value="UniProtKB-KW"/>
</dbReference>
<evidence type="ECO:0000256" key="8">
    <source>
        <dbReference type="ARBA" id="ARBA00023012"/>
    </source>
</evidence>
<dbReference type="SUPFAM" id="SSF55874">
    <property type="entry name" value="ATPase domain of HSP90 chaperone/DNA topoisomerase II/histidine kinase"/>
    <property type="match status" value="1"/>
</dbReference>
<dbReference type="Pfam" id="PF02518">
    <property type="entry name" value="HATPase_c"/>
    <property type="match status" value="1"/>
</dbReference>
<dbReference type="KEGG" id="acaf:CA12_28080"/>
<dbReference type="Gene3D" id="3.30.565.10">
    <property type="entry name" value="Histidine kinase-like ATPase, C-terminal domain"/>
    <property type="match status" value="1"/>
</dbReference>
<evidence type="ECO:0000256" key="10">
    <source>
        <dbReference type="SAM" id="MobiDB-lite"/>
    </source>
</evidence>
<dbReference type="PANTHER" id="PTHR42878">
    <property type="entry name" value="TWO-COMPONENT HISTIDINE KINASE"/>
    <property type="match status" value="1"/>
</dbReference>
<dbReference type="OrthoDB" id="9808408at2"/>
<evidence type="ECO:0000259" key="11">
    <source>
        <dbReference type="PROSITE" id="PS50109"/>
    </source>
</evidence>
<dbReference type="Pfam" id="PF00072">
    <property type="entry name" value="Response_reg"/>
    <property type="match status" value="1"/>
</dbReference>
<dbReference type="CDD" id="cd00082">
    <property type="entry name" value="HisKA"/>
    <property type="match status" value="1"/>
</dbReference>
<evidence type="ECO:0000256" key="5">
    <source>
        <dbReference type="ARBA" id="ARBA00022741"/>
    </source>
</evidence>
<dbReference type="EC" id="2.7.13.3" evidence="2"/>
<dbReference type="CDD" id="cd00156">
    <property type="entry name" value="REC"/>
    <property type="match status" value="1"/>
</dbReference>
<dbReference type="GO" id="GO:0000156">
    <property type="term" value="F:phosphorelay response regulator activity"/>
    <property type="evidence" value="ECO:0007669"/>
    <property type="project" value="TreeGrafter"/>
</dbReference>
<sequence length="395" mass="43129">MPSSHLMRVLVVEDSDDHYELLRKRIGADGRSGVELHRRSSLTEGLACLDSQAIDAVLLDLGLPDSAVTDTLGRFKRARPELPVVVLTSLDDLDFAAEAVSHGAQDFLVKSQLSQDRVVRSLRYAIERKQKSLGLEKTNQELRNFAHTVAHEVRHPAAAALLALGCVRMEPLSEQGEEMVGLAEESLRTLSDLVRELLNFAEIENASAPPKPIEMDRVLDHVLARFEKELTAVGGTVERVPLPTVTSHWAQLSLLFQNLIANAIKYRSPERDLRIRIAPAEADLPGVVVSDNGIGVAEKHLPKLFDVFYRADPAEDVPGTGVGLALCRRIVQRYGGSMTVRSTAGEGSTFEATFGEPSPAAEPPPHPPHHPGPDAVRRDEDDARATGRPDEFDAG</sequence>
<dbReference type="SUPFAM" id="SSF52172">
    <property type="entry name" value="CheY-like"/>
    <property type="match status" value="1"/>
</dbReference>
<dbReference type="SMART" id="SM00388">
    <property type="entry name" value="HisKA"/>
    <property type="match status" value="1"/>
</dbReference>
<dbReference type="GO" id="GO:0030295">
    <property type="term" value="F:protein kinase activator activity"/>
    <property type="evidence" value="ECO:0007669"/>
    <property type="project" value="TreeGrafter"/>
</dbReference>
<dbReference type="Pfam" id="PF00512">
    <property type="entry name" value="HisKA"/>
    <property type="match status" value="1"/>
</dbReference>
<feature type="modified residue" description="4-aspartylphosphate" evidence="9">
    <location>
        <position position="60"/>
    </location>
</feature>
<feature type="domain" description="Histidine kinase" evidence="11">
    <location>
        <begin position="148"/>
        <end position="358"/>
    </location>
</feature>
<dbReference type="InterPro" id="IPR036097">
    <property type="entry name" value="HisK_dim/P_sf"/>
</dbReference>
<evidence type="ECO:0000256" key="7">
    <source>
        <dbReference type="ARBA" id="ARBA00022840"/>
    </source>
</evidence>
<dbReference type="InterPro" id="IPR011006">
    <property type="entry name" value="CheY-like_superfamily"/>
</dbReference>
<dbReference type="SMART" id="SM00448">
    <property type="entry name" value="REC"/>
    <property type="match status" value="1"/>
</dbReference>
<keyword evidence="7" id="KW-0067">ATP-binding</keyword>
<dbReference type="InterPro" id="IPR001789">
    <property type="entry name" value="Sig_transdc_resp-reg_receiver"/>
</dbReference>
<dbReference type="PROSITE" id="PS50109">
    <property type="entry name" value="HIS_KIN"/>
    <property type="match status" value="1"/>
</dbReference>
<dbReference type="SUPFAM" id="SSF47384">
    <property type="entry name" value="Homodimeric domain of signal transducing histidine kinase"/>
    <property type="match status" value="1"/>
</dbReference>
<evidence type="ECO:0000259" key="12">
    <source>
        <dbReference type="PROSITE" id="PS50110"/>
    </source>
</evidence>
<evidence type="ECO:0000256" key="6">
    <source>
        <dbReference type="ARBA" id="ARBA00022777"/>
    </source>
</evidence>
<dbReference type="InterPro" id="IPR004358">
    <property type="entry name" value="Sig_transdc_His_kin-like_C"/>
</dbReference>
<dbReference type="InterPro" id="IPR036890">
    <property type="entry name" value="HATPase_C_sf"/>
</dbReference>
<feature type="domain" description="Response regulatory" evidence="12">
    <location>
        <begin position="8"/>
        <end position="125"/>
    </location>
</feature>
<organism evidence="13 14">
    <name type="scientific">Alienimonas californiensis</name>
    <dbReference type="NCBI Taxonomy" id="2527989"/>
    <lineage>
        <taxon>Bacteria</taxon>
        <taxon>Pseudomonadati</taxon>
        <taxon>Planctomycetota</taxon>
        <taxon>Planctomycetia</taxon>
        <taxon>Planctomycetales</taxon>
        <taxon>Planctomycetaceae</taxon>
        <taxon>Alienimonas</taxon>
    </lineage>
</organism>
<reference evidence="13 14" key="1">
    <citation type="submission" date="2019-02" db="EMBL/GenBank/DDBJ databases">
        <title>Deep-cultivation of Planctomycetes and their phenomic and genomic characterization uncovers novel biology.</title>
        <authorList>
            <person name="Wiegand S."/>
            <person name="Jogler M."/>
            <person name="Boedeker C."/>
            <person name="Pinto D."/>
            <person name="Vollmers J."/>
            <person name="Rivas-Marin E."/>
            <person name="Kohn T."/>
            <person name="Peeters S.H."/>
            <person name="Heuer A."/>
            <person name="Rast P."/>
            <person name="Oberbeckmann S."/>
            <person name="Bunk B."/>
            <person name="Jeske O."/>
            <person name="Meyerdierks A."/>
            <person name="Storesund J.E."/>
            <person name="Kallscheuer N."/>
            <person name="Luecker S."/>
            <person name="Lage O.M."/>
            <person name="Pohl T."/>
            <person name="Merkel B.J."/>
            <person name="Hornburger P."/>
            <person name="Mueller R.-W."/>
            <person name="Bruemmer F."/>
            <person name="Labrenz M."/>
            <person name="Spormann A.M."/>
            <person name="Op den Camp H."/>
            <person name="Overmann J."/>
            <person name="Amann R."/>
            <person name="Jetten M.S.M."/>
            <person name="Mascher T."/>
            <person name="Medema M.H."/>
            <person name="Devos D.P."/>
            <person name="Kaster A.-K."/>
            <person name="Ovreas L."/>
            <person name="Rohde M."/>
            <person name="Galperin M.Y."/>
            <person name="Jogler C."/>
        </authorList>
    </citation>
    <scope>NUCLEOTIDE SEQUENCE [LARGE SCALE GENOMIC DNA]</scope>
    <source>
        <strain evidence="13 14">CA12</strain>
    </source>
</reference>
<evidence type="ECO:0000313" key="13">
    <source>
        <dbReference type="EMBL" id="QDT16702.1"/>
    </source>
</evidence>
<keyword evidence="14" id="KW-1185">Reference proteome</keyword>
<name>A0A517PBH0_9PLAN</name>
<dbReference type="GO" id="GO:0000155">
    <property type="term" value="F:phosphorelay sensor kinase activity"/>
    <property type="evidence" value="ECO:0007669"/>
    <property type="project" value="InterPro"/>
</dbReference>
<accession>A0A517PBH0</accession>
<dbReference type="AlphaFoldDB" id="A0A517PBH0"/>
<dbReference type="InterPro" id="IPR003661">
    <property type="entry name" value="HisK_dim/P_dom"/>
</dbReference>
<dbReference type="InterPro" id="IPR003594">
    <property type="entry name" value="HATPase_dom"/>
</dbReference>
<evidence type="ECO:0000256" key="2">
    <source>
        <dbReference type="ARBA" id="ARBA00012438"/>
    </source>
</evidence>
<keyword evidence="3 9" id="KW-0597">Phosphoprotein</keyword>
<gene>
    <name evidence="13" type="primary">cph1_1</name>
    <name evidence="13" type="ORF">CA12_28080</name>
</gene>
<keyword evidence="6" id="KW-0418">Kinase</keyword>
<dbReference type="InterPro" id="IPR050351">
    <property type="entry name" value="BphY/WalK/GraS-like"/>
</dbReference>
<proteinExistence type="predicted"/>
<dbReference type="GO" id="GO:0007234">
    <property type="term" value="P:osmosensory signaling via phosphorelay pathway"/>
    <property type="evidence" value="ECO:0007669"/>
    <property type="project" value="TreeGrafter"/>
</dbReference>
<dbReference type="PROSITE" id="PS50110">
    <property type="entry name" value="RESPONSE_REGULATORY"/>
    <property type="match status" value="1"/>
</dbReference>
<feature type="region of interest" description="Disordered" evidence="10">
    <location>
        <begin position="341"/>
        <end position="395"/>
    </location>
</feature>
<dbReference type="Proteomes" id="UP000318741">
    <property type="component" value="Chromosome"/>
</dbReference>
<dbReference type="EMBL" id="CP036265">
    <property type="protein sequence ID" value="QDT16702.1"/>
    <property type="molecule type" value="Genomic_DNA"/>
</dbReference>
<keyword evidence="5" id="KW-0547">Nucleotide-binding</keyword>
<keyword evidence="8" id="KW-0902">Two-component regulatory system</keyword>
<evidence type="ECO:0000256" key="3">
    <source>
        <dbReference type="ARBA" id="ARBA00022553"/>
    </source>
</evidence>